<keyword evidence="1" id="KW-0004">4Fe-4S</keyword>
<dbReference type="InterPro" id="IPR009010">
    <property type="entry name" value="Asp_de-COase-like_dom_sf"/>
</dbReference>
<dbReference type="SUPFAM" id="SSF53706">
    <property type="entry name" value="Formate dehydrogenase/DMSO reductase, domains 1-3"/>
    <property type="match status" value="1"/>
</dbReference>
<organism evidence="7 8">
    <name type="scientific">Kribbella antibiotica</name>
    <dbReference type="NCBI Taxonomy" id="190195"/>
    <lineage>
        <taxon>Bacteria</taxon>
        <taxon>Bacillati</taxon>
        <taxon>Actinomycetota</taxon>
        <taxon>Actinomycetes</taxon>
        <taxon>Propionibacteriales</taxon>
        <taxon>Kribbellaceae</taxon>
        <taxon>Kribbella</taxon>
    </lineage>
</organism>
<dbReference type="Pfam" id="PF00384">
    <property type="entry name" value="Molybdopterin"/>
    <property type="match status" value="1"/>
</dbReference>
<dbReference type="InterPro" id="IPR050123">
    <property type="entry name" value="Prok_molybdopt-oxidoreductase"/>
</dbReference>
<dbReference type="PANTHER" id="PTHR43105">
    <property type="entry name" value="RESPIRATORY NITRATE REDUCTASE"/>
    <property type="match status" value="1"/>
</dbReference>
<dbReference type="PANTHER" id="PTHR43105:SF9">
    <property type="entry name" value="NADPH-FE(3+) OXIDOREDUCTASE SUBUNIT ALPHA"/>
    <property type="match status" value="1"/>
</dbReference>
<dbReference type="PROSITE" id="PS51669">
    <property type="entry name" value="4FE4S_MOW_BIS_MGD"/>
    <property type="match status" value="1"/>
</dbReference>
<dbReference type="SMART" id="SM00926">
    <property type="entry name" value="Molybdop_Fe4S4"/>
    <property type="match status" value="1"/>
</dbReference>
<dbReference type="SUPFAM" id="SSF50692">
    <property type="entry name" value="ADC-like"/>
    <property type="match status" value="1"/>
</dbReference>
<proteinExistence type="predicted"/>
<dbReference type="Gene3D" id="3.40.50.740">
    <property type="match status" value="2"/>
</dbReference>
<evidence type="ECO:0000256" key="4">
    <source>
        <dbReference type="ARBA" id="ARBA00023004"/>
    </source>
</evidence>
<dbReference type="Gene3D" id="2.40.40.20">
    <property type="match status" value="1"/>
</dbReference>
<dbReference type="PROSITE" id="PS00490">
    <property type="entry name" value="MOLYBDOPTERIN_PROK_2"/>
    <property type="match status" value="1"/>
</dbReference>
<dbReference type="GO" id="GO:0046872">
    <property type="term" value="F:metal ion binding"/>
    <property type="evidence" value="ECO:0007669"/>
    <property type="project" value="UniProtKB-KW"/>
</dbReference>
<dbReference type="Pfam" id="PF04879">
    <property type="entry name" value="Molybdop_Fe4S4"/>
    <property type="match status" value="1"/>
</dbReference>
<dbReference type="GO" id="GO:0016491">
    <property type="term" value="F:oxidoreductase activity"/>
    <property type="evidence" value="ECO:0007669"/>
    <property type="project" value="UniProtKB-KW"/>
</dbReference>
<dbReference type="RefSeq" id="WP_132166569.1">
    <property type="nucleotide sequence ID" value="NZ_SMKX01000017.1"/>
</dbReference>
<evidence type="ECO:0000256" key="3">
    <source>
        <dbReference type="ARBA" id="ARBA00023002"/>
    </source>
</evidence>
<keyword evidence="4" id="KW-0408">Iron</keyword>
<sequence>MTAEWARTACILCESNCGLEVQVADRQLVKIRGDKDHPASAGYTCEKPLRLDKYQSDPHRLDTPLRRRPDGSYEEISWETALDEIAERLAAVRDTYGGDKIFYYGGGGQGNHMGGAYGRALFHAVGAEYMSNALAQEKLGEGWVDKQLYGNHTSGDFENAEVAIFIGKNPWQSHGLVRTRPVLKELARDPERALIVIDPRVSETAALADIHLQTKPGTDAWCVSALAATLVQEDLIAKAWLDEHTVGIEQVLAPLRAIEIGDYARRCGVPEDLIRTAARRIAAAKSAATYEDLGIQQGPNSTLISYLNKLLWILTGNFAKPGGMHIHSWVFPIAGRWHPVPRTEGPPRAFRARQKLGQTAMRRTAKPLRRTLAKAQGRGSRAVAGLVAESALQAFFEAVAVPSARRIADALGRPDANGTTPVSGANVIAGLTPCNAIADEILTDHPDRLRAMWIDASNPAHSLADSQRFCEAMRKLDLSVVIEVGMTETARCADYVLPAASQFEKYEASLFTLHFPHNTFQVRAPLMDPLPGTQPEPEIYAQVIDRLNVVDPRLIADLIAAARISRQSFGLAFFAAVENDPRLAGLVPYLLYRTLGETLPPGEKPLALIWGMAHLCAIAQPDAVARAGFSARGFALGEELFEAFRTQRGGVLFADDRYDDAWNYVQHPDHKIQAAIPVLLEELARIDGVEPQYTSAEFPFVLAAGERRSFTANVIIRNPEWRRRDAEGALRLCPSDAAALGIETGDMVRVVTETGSARTAVEVNDIMQPGHISLPNGMGLAYNGSTVGVPLNTLTSNNRRDKFTGSPWHKIVPARIEPIR</sequence>
<dbReference type="EMBL" id="SMKX01000017">
    <property type="protein sequence ID" value="TDD61150.1"/>
    <property type="molecule type" value="Genomic_DNA"/>
</dbReference>
<dbReference type="Gene3D" id="3.40.228.10">
    <property type="entry name" value="Dimethylsulfoxide Reductase, domain 2"/>
    <property type="match status" value="1"/>
</dbReference>
<evidence type="ECO:0000256" key="5">
    <source>
        <dbReference type="ARBA" id="ARBA00023014"/>
    </source>
</evidence>
<gene>
    <name evidence="7" type="ORF">E1263_08140</name>
</gene>
<dbReference type="AlphaFoldDB" id="A0A4R4ZS00"/>
<feature type="domain" description="4Fe-4S Mo/W bis-MGD-type" evidence="6">
    <location>
        <begin position="3"/>
        <end position="59"/>
    </location>
</feature>
<evidence type="ECO:0000256" key="2">
    <source>
        <dbReference type="ARBA" id="ARBA00022723"/>
    </source>
</evidence>
<dbReference type="InterPro" id="IPR006657">
    <property type="entry name" value="MoPterin_dinucl-bd_dom"/>
</dbReference>
<dbReference type="InterPro" id="IPR006963">
    <property type="entry name" value="Mopterin_OxRdtase_4Fe-4S_dom"/>
</dbReference>
<keyword evidence="2" id="KW-0479">Metal-binding</keyword>
<comment type="caution">
    <text evidence="7">The sequence shown here is derived from an EMBL/GenBank/DDBJ whole genome shotgun (WGS) entry which is preliminary data.</text>
</comment>
<keyword evidence="8" id="KW-1185">Reference proteome</keyword>
<dbReference type="Pfam" id="PF01568">
    <property type="entry name" value="Molydop_binding"/>
    <property type="match status" value="1"/>
</dbReference>
<dbReference type="OrthoDB" id="7376058at2"/>
<dbReference type="GO" id="GO:0051539">
    <property type="term" value="F:4 iron, 4 sulfur cluster binding"/>
    <property type="evidence" value="ECO:0007669"/>
    <property type="project" value="UniProtKB-KW"/>
</dbReference>
<evidence type="ECO:0000313" key="8">
    <source>
        <dbReference type="Proteomes" id="UP000295124"/>
    </source>
</evidence>
<dbReference type="Proteomes" id="UP000295124">
    <property type="component" value="Unassembled WGS sequence"/>
</dbReference>
<reference evidence="7 8" key="1">
    <citation type="submission" date="2019-03" db="EMBL/GenBank/DDBJ databases">
        <title>Draft genome sequences of novel Actinobacteria.</title>
        <authorList>
            <person name="Sahin N."/>
            <person name="Ay H."/>
            <person name="Saygin H."/>
        </authorList>
    </citation>
    <scope>NUCLEOTIDE SEQUENCE [LARGE SCALE GENOMIC DNA]</scope>
    <source>
        <strain evidence="7 8">JCM 13523</strain>
    </source>
</reference>
<evidence type="ECO:0000259" key="6">
    <source>
        <dbReference type="PROSITE" id="PS51669"/>
    </source>
</evidence>
<dbReference type="Gene3D" id="2.20.25.90">
    <property type="entry name" value="ADC-like domains"/>
    <property type="match status" value="1"/>
</dbReference>
<dbReference type="GO" id="GO:0043546">
    <property type="term" value="F:molybdopterin cofactor binding"/>
    <property type="evidence" value="ECO:0007669"/>
    <property type="project" value="InterPro"/>
</dbReference>
<name>A0A4R4ZS00_9ACTN</name>
<protein>
    <submittedName>
        <fullName evidence="7">Molybdopterin oxidoreductase family protein</fullName>
    </submittedName>
</protein>
<evidence type="ECO:0000313" key="7">
    <source>
        <dbReference type="EMBL" id="TDD61150.1"/>
    </source>
</evidence>
<keyword evidence="3" id="KW-0560">Oxidoreductase</keyword>
<evidence type="ECO:0000256" key="1">
    <source>
        <dbReference type="ARBA" id="ARBA00022485"/>
    </source>
</evidence>
<dbReference type="InterPro" id="IPR006655">
    <property type="entry name" value="Mopterin_OxRdtase_prok_CS"/>
</dbReference>
<dbReference type="InterPro" id="IPR006656">
    <property type="entry name" value="Mopterin_OxRdtase"/>
</dbReference>
<accession>A0A4R4ZS00</accession>
<keyword evidence="5" id="KW-0411">Iron-sulfur</keyword>
<dbReference type="GO" id="GO:0016020">
    <property type="term" value="C:membrane"/>
    <property type="evidence" value="ECO:0007669"/>
    <property type="project" value="TreeGrafter"/>
</dbReference>